<accession>A0ACB8Y2W2</accession>
<organism evidence="1 2">
    <name type="scientific">Arctium lappa</name>
    <name type="common">Greater burdock</name>
    <name type="synonym">Lappa major</name>
    <dbReference type="NCBI Taxonomy" id="4217"/>
    <lineage>
        <taxon>Eukaryota</taxon>
        <taxon>Viridiplantae</taxon>
        <taxon>Streptophyta</taxon>
        <taxon>Embryophyta</taxon>
        <taxon>Tracheophyta</taxon>
        <taxon>Spermatophyta</taxon>
        <taxon>Magnoliopsida</taxon>
        <taxon>eudicotyledons</taxon>
        <taxon>Gunneridae</taxon>
        <taxon>Pentapetalae</taxon>
        <taxon>asterids</taxon>
        <taxon>campanulids</taxon>
        <taxon>Asterales</taxon>
        <taxon>Asteraceae</taxon>
        <taxon>Carduoideae</taxon>
        <taxon>Cardueae</taxon>
        <taxon>Arctiinae</taxon>
        <taxon>Arctium</taxon>
    </lineage>
</organism>
<protein>
    <submittedName>
        <fullName evidence="1">Uncharacterized protein</fullName>
    </submittedName>
</protein>
<evidence type="ECO:0000313" key="1">
    <source>
        <dbReference type="EMBL" id="KAI3677881.1"/>
    </source>
</evidence>
<sequence>MGCMTSKQAVSVTPTVDHSGDFHDNVVVGYGRSADGNASSRIITLYLSRSGSVMASLNSIRLSGRIIGTVALDGTSLNNNPRYFTIKKKEKQQENVGNSYMSETTEEEDSSLRTLLEALKHNDDTEANSLNNLYTSASSSAQGNYYS</sequence>
<name>A0ACB8Y2W2_ARCLA</name>
<gene>
    <name evidence="1" type="ORF">L6452_37153</name>
</gene>
<keyword evidence="2" id="KW-1185">Reference proteome</keyword>
<dbReference type="Proteomes" id="UP001055879">
    <property type="component" value="Linkage Group LG14"/>
</dbReference>
<reference evidence="2" key="1">
    <citation type="journal article" date="2022" name="Mol. Ecol. Resour.">
        <title>The genomes of chicory, endive, great burdock and yacon provide insights into Asteraceae palaeo-polyploidization history and plant inulin production.</title>
        <authorList>
            <person name="Fan W."/>
            <person name="Wang S."/>
            <person name="Wang H."/>
            <person name="Wang A."/>
            <person name="Jiang F."/>
            <person name="Liu H."/>
            <person name="Zhao H."/>
            <person name="Xu D."/>
            <person name="Zhang Y."/>
        </authorList>
    </citation>
    <scope>NUCLEOTIDE SEQUENCE [LARGE SCALE GENOMIC DNA]</scope>
    <source>
        <strain evidence="2">cv. Niubang</strain>
    </source>
</reference>
<comment type="caution">
    <text evidence="1">The sequence shown here is derived from an EMBL/GenBank/DDBJ whole genome shotgun (WGS) entry which is preliminary data.</text>
</comment>
<proteinExistence type="predicted"/>
<dbReference type="EMBL" id="CM042060">
    <property type="protein sequence ID" value="KAI3677881.1"/>
    <property type="molecule type" value="Genomic_DNA"/>
</dbReference>
<evidence type="ECO:0000313" key="2">
    <source>
        <dbReference type="Proteomes" id="UP001055879"/>
    </source>
</evidence>
<reference evidence="1 2" key="2">
    <citation type="journal article" date="2022" name="Mol. Ecol. Resour.">
        <title>The genomes of chicory, endive, great burdock and yacon provide insights into Asteraceae paleo-polyploidization history and plant inulin production.</title>
        <authorList>
            <person name="Fan W."/>
            <person name="Wang S."/>
            <person name="Wang H."/>
            <person name="Wang A."/>
            <person name="Jiang F."/>
            <person name="Liu H."/>
            <person name="Zhao H."/>
            <person name="Xu D."/>
            <person name="Zhang Y."/>
        </authorList>
    </citation>
    <scope>NUCLEOTIDE SEQUENCE [LARGE SCALE GENOMIC DNA]</scope>
    <source>
        <strain evidence="2">cv. Niubang</strain>
    </source>
</reference>